<protein>
    <submittedName>
        <fullName evidence="1">Polyhydroxyalkanoic acid system family protein</fullName>
    </submittedName>
</protein>
<keyword evidence="2" id="KW-1185">Reference proteome</keyword>
<dbReference type="InterPro" id="IPR013433">
    <property type="entry name" value="PHA_gran_rgn"/>
</dbReference>
<name>A0ABW6ABY2_9BACT</name>
<evidence type="ECO:0000313" key="2">
    <source>
        <dbReference type="Proteomes" id="UP001597511"/>
    </source>
</evidence>
<dbReference type="EMBL" id="JBHUOZ010000003">
    <property type="protein sequence ID" value="MFD2921248.1"/>
    <property type="molecule type" value="Genomic_DNA"/>
</dbReference>
<gene>
    <name evidence="1" type="ORF">ACFS6H_16095</name>
</gene>
<dbReference type="RefSeq" id="WP_386101177.1">
    <property type="nucleotide sequence ID" value="NZ_JBHUOZ010000003.1"/>
</dbReference>
<evidence type="ECO:0000313" key="1">
    <source>
        <dbReference type="EMBL" id="MFD2921248.1"/>
    </source>
</evidence>
<proteinExistence type="predicted"/>
<comment type="caution">
    <text evidence="1">The sequence shown here is derived from an EMBL/GenBank/DDBJ whole genome shotgun (WGS) entry which is preliminary data.</text>
</comment>
<sequence length="100" mass="11248">MSQLDISVPHQLPQEEALSRVKNLLAQVQEEQKHLIDDLSEEWDGNNAKFSFNAKGFSLDGTIQVNEKDMTIQGDLPFMLSFFKGKIEEVIKNKAAAILS</sequence>
<dbReference type="Proteomes" id="UP001597511">
    <property type="component" value="Unassembled WGS sequence"/>
</dbReference>
<dbReference type="Pfam" id="PF09650">
    <property type="entry name" value="PHA_gran_rgn"/>
    <property type="match status" value="1"/>
</dbReference>
<organism evidence="1 2">
    <name type="scientific">Terrimonas rubra</name>
    <dbReference type="NCBI Taxonomy" id="1035890"/>
    <lineage>
        <taxon>Bacteria</taxon>
        <taxon>Pseudomonadati</taxon>
        <taxon>Bacteroidota</taxon>
        <taxon>Chitinophagia</taxon>
        <taxon>Chitinophagales</taxon>
        <taxon>Chitinophagaceae</taxon>
        <taxon>Terrimonas</taxon>
    </lineage>
</organism>
<reference evidence="2" key="1">
    <citation type="journal article" date="2019" name="Int. J. Syst. Evol. Microbiol.">
        <title>The Global Catalogue of Microorganisms (GCM) 10K type strain sequencing project: providing services to taxonomists for standard genome sequencing and annotation.</title>
        <authorList>
            <consortium name="The Broad Institute Genomics Platform"/>
            <consortium name="The Broad Institute Genome Sequencing Center for Infectious Disease"/>
            <person name="Wu L."/>
            <person name="Ma J."/>
        </authorList>
    </citation>
    <scope>NUCLEOTIDE SEQUENCE [LARGE SCALE GENOMIC DNA]</scope>
    <source>
        <strain evidence="2">KCTC 23299</strain>
    </source>
</reference>
<accession>A0ABW6ABY2</accession>